<sequence length="322" mass="33676">MLRTVPGTAVTRRTLLSAGVLGLTALCGAPATAAARAASRFELTSSPAALMTGKALYDETVLQSFAFDNVNKHLYTVQVRNGSGSAAAGNLCVTKLSLAGAILGHMYLTGFGHGVQIGVEPSGTSAYLWTETDGVADGTNSWGSKLARFKFVNGQTLTTASTALTKYAPVAGADSTTCAIDPSTNRLIMRYRLNGQRHFAAFPLSAVKAGGHPTPLYDITQPAGLGTFQGYTAYGQYLYLLDGDAYSAGNPSPGNTYLTSVDLANGKVVQRSFSQAWKSLTYREPEGMAIQLTAAAPRLCFGFATGATGARQAAVIYKNTLV</sequence>
<reference evidence="4" key="1">
    <citation type="journal article" date="2019" name="Int. J. Syst. Evol. Microbiol.">
        <title>The Global Catalogue of Microorganisms (GCM) 10K type strain sequencing project: providing services to taxonomists for standard genome sequencing and annotation.</title>
        <authorList>
            <consortium name="The Broad Institute Genomics Platform"/>
            <consortium name="The Broad Institute Genome Sequencing Center for Infectious Disease"/>
            <person name="Wu L."/>
            <person name="Ma J."/>
        </authorList>
    </citation>
    <scope>NUCLEOTIDE SEQUENCE [LARGE SCALE GENOMIC DNA]</scope>
    <source>
        <strain evidence="4">CGMCC 1.15399</strain>
    </source>
</reference>
<protein>
    <submittedName>
        <fullName evidence="3">Teichoic acid biosynthesis protein C</fullName>
    </submittedName>
</protein>
<dbReference type="RefSeq" id="WP_219536884.1">
    <property type="nucleotide sequence ID" value="NZ_JAHKRM010000033.1"/>
</dbReference>
<feature type="signal peptide" evidence="1">
    <location>
        <begin position="1"/>
        <end position="33"/>
    </location>
</feature>
<keyword evidence="1" id="KW-0732">Signal</keyword>
<comment type="caution">
    <text evidence="3">The sequence shown here is derived from an EMBL/GenBank/DDBJ whole genome shotgun (WGS) entry which is preliminary data.</text>
</comment>
<evidence type="ECO:0000256" key="1">
    <source>
        <dbReference type="SAM" id="SignalP"/>
    </source>
</evidence>
<gene>
    <name evidence="3" type="ORF">ACFSJ0_29895</name>
</gene>
<dbReference type="Pfam" id="PF21311">
    <property type="entry name" value="Phage_RBD_prop"/>
    <property type="match status" value="1"/>
</dbReference>
<dbReference type="EMBL" id="JBHUCM010000025">
    <property type="protein sequence ID" value="MFD1541299.1"/>
    <property type="molecule type" value="Genomic_DNA"/>
</dbReference>
<evidence type="ECO:0000259" key="2">
    <source>
        <dbReference type="Pfam" id="PF21311"/>
    </source>
</evidence>
<evidence type="ECO:0000313" key="3">
    <source>
        <dbReference type="EMBL" id="MFD1541299.1"/>
    </source>
</evidence>
<dbReference type="InterPro" id="IPR006311">
    <property type="entry name" value="TAT_signal"/>
</dbReference>
<feature type="domain" description="P68 RBP/TagC-like beta-propeller" evidence="2">
    <location>
        <begin position="61"/>
        <end position="313"/>
    </location>
</feature>
<dbReference type="PROSITE" id="PS51318">
    <property type="entry name" value="TAT"/>
    <property type="match status" value="1"/>
</dbReference>
<keyword evidence="4" id="KW-1185">Reference proteome</keyword>
<feature type="chain" id="PRO_5045261368" evidence="1">
    <location>
        <begin position="34"/>
        <end position="322"/>
    </location>
</feature>
<evidence type="ECO:0000313" key="4">
    <source>
        <dbReference type="Proteomes" id="UP001597097"/>
    </source>
</evidence>
<proteinExistence type="predicted"/>
<dbReference type="Proteomes" id="UP001597097">
    <property type="component" value="Unassembled WGS sequence"/>
</dbReference>
<dbReference type="InterPro" id="IPR048799">
    <property type="entry name" value="P68_RBP_TagC-like_beta-prop"/>
</dbReference>
<accession>A0ABW4GFY1</accession>
<organism evidence="3 4">
    <name type="scientific">Nonomuraea guangzhouensis</name>
    <dbReference type="NCBI Taxonomy" id="1291555"/>
    <lineage>
        <taxon>Bacteria</taxon>
        <taxon>Bacillati</taxon>
        <taxon>Actinomycetota</taxon>
        <taxon>Actinomycetes</taxon>
        <taxon>Streptosporangiales</taxon>
        <taxon>Streptosporangiaceae</taxon>
        <taxon>Nonomuraea</taxon>
    </lineage>
</organism>
<name>A0ABW4GFY1_9ACTN</name>